<accession>A0ABX1J4V7</accession>
<dbReference type="GO" id="GO:0008168">
    <property type="term" value="F:methyltransferase activity"/>
    <property type="evidence" value="ECO:0007669"/>
    <property type="project" value="UniProtKB-KW"/>
</dbReference>
<keyword evidence="2" id="KW-1185">Reference proteome</keyword>
<gene>
    <name evidence="1" type="ORF">HFP15_17340</name>
</gene>
<evidence type="ECO:0000313" key="1">
    <source>
        <dbReference type="EMBL" id="NKQ54649.1"/>
    </source>
</evidence>
<reference evidence="1 2" key="1">
    <citation type="submission" date="2020-04" db="EMBL/GenBank/DDBJ databases">
        <title>Novel species.</title>
        <authorList>
            <person name="Teo W.F.A."/>
            <person name="Lipun K."/>
            <person name="Srisuk N."/>
            <person name="Duangmal K."/>
        </authorList>
    </citation>
    <scope>NUCLEOTIDE SEQUENCE [LARGE SCALE GENOMIC DNA]</scope>
    <source>
        <strain evidence="1 2">K13G38</strain>
    </source>
</reference>
<proteinExistence type="predicted"/>
<dbReference type="SUPFAM" id="SSF53335">
    <property type="entry name" value="S-adenosyl-L-methionine-dependent methyltransferases"/>
    <property type="match status" value="1"/>
</dbReference>
<evidence type="ECO:0000313" key="2">
    <source>
        <dbReference type="Proteomes" id="UP000715441"/>
    </source>
</evidence>
<protein>
    <submittedName>
        <fullName evidence="1">SAM-dependent methyltransferase</fullName>
    </submittedName>
</protein>
<dbReference type="GO" id="GO:0032259">
    <property type="term" value="P:methylation"/>
    <property type="evidence" value="ECO:0007669"/>
    <property type="project" value="UniProtKB-KW"/>
</dbReference>
<comment type="caution">
    <text evidence="1">The sequence shown here is derived from an EMBL/GenBank/DDBJ whole genome shotgun (WGS) entry which is preliminary data.</text>
</comment>
<dbReference type="InterPro" id="IPR029063">
    <property type="entry name" value="SAM-dependent_MTases_sf"/>
</dbReference>
<keyword evidence="1" id="KW-0489">Methyltransferase</keyword>
<sequence length="256" mass="26894">MIFAADWLELREPADATARAAALVGTLCDLALNRLPLVLRDMGCGTGSMGRWLAGRLPGPQHWILQDRDPALLAVATVTGPAADGGTVTFETRQGELSGADLHGTSVLTASALLDILTRDEIDGLAAACAEARCPALLTLSVSGRVEFDPPDPLDAGLTAAFNDHQRREGRLGPDAVAAAAEAFAECGMTVHTAPSPWRLDSGPLLEKWLRGWVAAACEQNPALTSEAGPYLARRLGNPDLRAIVHHTDLLAVACP</sequence>
<keyword evidence="1" id="KW-0808">Transferase</keyword>
<organism evidence="1 2">
    <name type="scientific">Amycolatopsis acididurans</name>
    <dbReference type="NCBI Taxonomy" id="2724524"/>
    <lineage>
        <taxon>Bacteria</taxon>
        <taxon>Bacillati</taxon>
        <taxon>Actinomycetota</taxon>
        <taxon>Actinomycetes</taxon>
        <taxon>Pseudonocardiales</taxon>
        <taxon>Pseudonocardiaceae</taxon>
        <taxon>Amycolatopsis</taxon>
    </lineage>
</organism>
<dbReference type="Gene3D" id="3.40.50.150">
    <property type="entry name" value="Vaccinia Virus protein VP39"/>
    <property type="match status" value="1"/>
</dbReference>
<dbReference type="EMBL" id="JAAXLS010000010">
    <property type="protein sequence ID" value="NKQ54649.1"/>
    <property type="molecule type" value="Genomic_DNA"/>
</dbReference>
<dbReference type="Proteomes" id="UP000715441">
    <property type="component" value="Unassembled WGS sequence"/>
</dbReference>
<name>A0ABX1J4V7_9PSEU</name>